<dbReference type="Pfam" id="PF01295">
    <property type="entry name" value="Adenylate_cycl"/>
    <property type="match status" value="1"/>
</dbReference>
<dbReference type="GO" id="GO:0004016">
    <property type="term" value="F:adenylate cyclase activity"/>
    <property type="evidence" value="ECO:0007669"/>
    <property type="project" value="UniProtKB-EC"/>
</dbReference>
<reference evidence="2 3" key="1">
    <citation type="submission" date="2018-05" db="EMBL/GenBank/DDBJ databases">
        <title>Salinimonas sp. HMF8227 Genome sequencing and assembly.</title>
        <authorList>
            <person name="Kang H."/>
            <person name="Kang J."/>
            <person name="Cha I."/>
            <person name="Kim H."/>
            <person name="Joh K."/>
        </authorList>
    </citation>
    <scope>NUCLEOTIDE SEQUENCE [LARGE SCALE GENOMIC DNA]</scope>
    <source>
        <strain evidence="2 3">HMF8227</strain>
    </source>
</reference>
<dbReference type="AlphaFoldDB" id="A0A2S2E2G2"/>
<dbReference type="GO" id="GO:0006171">
    <property type="term" value="P:cAMP biosynthetic process"/>
    <property type="evidence" value="ECO:0007669"/>
    <property type="project" value="InterPro"/>
</dbReference>
<evidence type="ECO:0000259" key="1">
    <source>
        <dbReference type="Pfam" id="PF12633"/>
    </source>
</evidence>
<dbReference type="InterPro" id="IPR000274">
    <property type="entry name" value="Adenylate_cyclase_1"/>
</dbReference>
<dbReference type="Pfam" id="PF12633">
    <property type="entry name" value="Adenyl_cycl_N"/>
    <property type="match status" value="1"/>
</dbReference>
<sequence>MNIEQAEVPIQSNLAIRLLRVLRFNKIRYERAVSLLPDGRHAYFHALPFLLHVNHPDLPGYVDDPAVPYGLQVYSLRDSVREVLPELFPEQHELFNNFRAIWPKQRSIDALLLMGSIGSIAQSANSDFDYWVCLDTKAFSEHQLALLQTKLTRIEQWADQQGMEVHFFLSDIDHVRANDFGQADGESSGSAQARFLKAEFYATNILVAGRLPFWWLVPADADDDEYHRLLHSLKPGRSPEPHLVMDLGNLQQLDSGELFGAAIWQIAKAMDSPFKSVLKMAKLEVFLQNLGRKQPLCNLLKERVHSGFQIEGAEEQVDAYALMFDDLVDYYRRAKPDVVPLLQLCFYVKCGEPLSSYNNQLQATSTFKKRIMQSYVRHWGWDSQKLTRVDNLRQWPFHDLLVLSRQVHSFLIHCYRRLSAELSQAPQQVNPTDMTVIGRKLDSFYSRKKHKIEYLRSVMDDELYCRFVTIKADMELVSESGRRWFICSGDQLNILPETIPKKILHKGENLVEPILWSVWNKVLDGRSRFLMDYKTEPLSEADVRRMVLLFEDWFPPRKVSEISREALLAPEKITACLAVANFTSRRLRGDIDSLYVIYVTSWGELYCHRGFEIFNTLTERLDKERPRCGLMVPEGAHQERLHSDFCRRSKYEFDLL</sequence>
<dbReference type="PANTHER" id="PTHR38760:SF1">
    <property type="entry name" value="ADENYLATE CYCLASE"/>
    <property type="match status" value="1"/>
</dbReference>
<dbReference type="OrthoDB" id="5571448at2"/>
<protein>
    <submittedName>
        <fullName evidence="2">Adenylate cyclase</fullName>
        <ecNumber evidence="2">4.6.1.1</ecNumber>
    </submittedName>
</protein>
<proteinExistence type="predicted"/>
<name>A0A2S2E2G2_9ALTE</name>
<dbReference type="PANTHER" id="PTHR38760">
    <property type="entry name" value="ADENYLATE CYCLASE"/>
    <property type="match status" value="1"/>
</dbReference>
<dbReference type="InterPro" id="IPR024685">
    <property type="entry name" value="Adenylate_cyclase_1_N"/>
</dbReference>
<gene>
    <name evidence="2" type="primary">cyaA</name>
    <name evidence="2" type="ORF">HMF8227_01231</name>
</gene>
<evidence type="ECO:0000313" key="3">
    <source>
        <dbReference type="Proteomes" id="UP000245728"/>
    </source>
</evidence>
<keyword evidence="2" id="KW-0456">Lyase</keyword>
<dbReference type="KEGG" id="salh:HMF8227_01231"/>
<dbReference type="EMBL" id="CP029347">
    <property type="protein sequence ID" value="AWL11712.1"/>
    <property type="molecule type" value="Genomic_DNA"/>
</dbReference>
<evidence type="ECO:0000313" key="2">
    <source>
        <dbReference type="EMBL" id="AWL11712.1"/>
    </source>
</evidence>
<dbReference type="RefSeq" id="WP_109339332.1">
    <property type="nucleotide sequence ID" value="NZ_CP029347.1"/>
</dbReference>
<dbReference type="Proteomes" id="UP000245728">
    <property type="component" value="Chromosome"/>
</dbReference>
<keyword evidence="3" id="KW-1185">Reference proteome</keyword>
<feature type="domain" description="Adenylate cyclase class-I N-terminal" evidence="1">
    <location>
        <begin position="20"/>
        <end position="215"/>
    </location>
</feature>
<organism evidence="2 3">
    <name type="scientific">Saliniradius amylolyticus</name>
    <dbReference type="NCBI Taxonomy" id="2183582"/>
    <lineage>
        <taxon>Bacteria</taxon>
        <taxon>Pseudomonadati</taxon>
        <taxon>Pseudomonadota</taxon>
        <taxon>Gammaproteobacteria</taxon>
        <taxon>Alteromonadales</taxon>
        <taxon>Alteromonadaceae</taxon>
        <taxon>Saliniradius</taxon>
    </lineage>
</organism>
<accession>A0A2S2E2G2</accession>
<dbReference type="EC" id="4.6.1.1" evidence="2"/>